<dbReference type="STRING" id="60175.A0A1V6YEA6"/>
<feature type="compositionally biased region" description="Basic and acidic residues" evidence="3">
    <location>
        <begin position="338"/>
        <end position="350"/>
    </location>
</feature>
<feature type="compositionally biased region" description="Low complexity" evidence="3">
    <location>
        <begin position="84"/>
        <end position="99"/>
    </location>
</feature>
<dbReference type="PANTHER" id="PTHR15074:SF0">
    <property type="entry name" value="METHYL-CPG-BINDING DOMAIN PROTEIN 4-LIKE PROTEIN"/>
    <property type="match status" value="1"/>
</dbReference>
<dbReference type="Pfam" id="PF00730">
    <property type="entry name" value="HhH-GPD"/>
    <property type="match status" value="1"/>
</dbReference>
<name>A0A1V6YEA6_PENNA</name>
<feature type="compositionally biased region" description="Basic residues" evidence="3">
    <location>
        <begin position="295"/>
        <end position="309"/>
    </location>
</feature>
<keyword evidence="2" id="KW-0539">Nucleus</keyword>
<feature type="compositionally biased region" description="Basic and acidic residues" evidence="3">
    <location>
        <begin position="427"/>
        <end position="442"/>
    </location>
</feature>
<dbReference type="GO" id="GO:0006285">
    <property type="term" value="P:base-excision repair, AP site formation"/>
    <property type="evidence" value="ECO:0007669"/>
    <property type="project" value="UniProtKB-ARBA"/>
</dbReference>
<keyword evidence="6" id="KW-1185">Reference proteome</keyword>
<feature type="region of interest" description="Disordered" evidence="3">
    <location>
        <begin position="259"/>
        <end position="559"/>
    </location>
</feature>
<feature type="compositionally biased region" description="Polar residues" evidence="3">
    <location>
        <begin position="495"/>
        <end position="525"/>
    </location>
</feature>
<evidence type="ECO:0000256" key="2">
    <source>
        <dbReference type="ARBA" id="ARBA00023242"/>
    </source>
</evidence>
<protein>
    <recommendedName>
        <fullName evidence="4">HhH-GPD domain-containing protein</fullName>
    </recommendedName>
</protein>
<dbReference type="EMBL" id="MOOB01000023">
    <property type="protein sequence ID" value="OQE85725.1"/>
    <property type="molecule type" value="Genomic_DNA"/>
</dbReference>
<sequence length="908" mass="101557">MARLSNIAVVVPLPSVDIDPLKAYDETFFDRAVDNILSEEASIEESRDEMMDNNVGISSPFGYDGTSDSKLHVRRSGRTEAKSPHFSTLSTSSPTTTTGKKPKSRTSSMIQKSVAMEDVRGNDETPMGIQNTMQPQHGYEVMEVEPYPIHEAGDHPSALPEVTETTNMSTGDNEMTAEEKIFVSVDPEKQMEVLKFVVSHSFMMEQVQPVRRSARREFTRQVRGVAAEAGLNETSIDALIDHIRKTYLEDRGIPVAEDAGSAFGDEVDGDESTHKSSHRKRRKSSSSHTEDKEHKKSKRRHSDKARRHSHDAMQHDEPTNFMEAHIPASVPTGSQDNGRVEPDKPKHEDNTPDLPTMATNIIRGSPGRPIDLTDSPPYDQFIPEADAVPPNEGVGAIGEPKNVNERIKEVLSRSPNDRKYAISGSRSPEKAVEEKPSKRRESSQASKTDRNKRKRERKKASKKHRRLGEQKQPQGDSIDGAEKQRQPHSVDGTDQDQISPSTPRRPSFESSNGSRQSSGVTPSDEVQSKYFLGAGNPKVGSKSKREKASSLYDLSIPPKTRQLLKDLNLPPDFLSSDSSLSDAPSDFDSDWNDLDDPPSHIHVKLSPPESPCLVLQCTNPDPETPVKCASFVNPEPLKTPQAKALKHSPYFPRMHADPESCLPFPPIDASSFGLIQEQLAHDPFRLLIATIFLNRTRGGVALPVLFKVFERYPTIEAMAEADLPEFVSMINCLGFQNQRARKCITLAQTWLSDPPHKSKRYRKLHYPRKLDGRNVGREECIDEEDLRVAWEIAHLPGVGAYSLDSWRIFCRDELRGKSSDWKGTDATEVGFVPEWKCVLPHDKELRAYLTWMWLKEGWVWDYNTGDLTLASDKMMRAAQSGGVAREEEGNWVLETSPLKAVNGLHESD</sequence>
<organism evidence="5 6">
    <name type="scientific">Penicillium nalgiovense</name>
    <dbReference type="NCBI Taxonomy" id="60175"/>
    <lineage>
        <taxon>Eukaryota</taxon>
        <taxon>Fungi</taxon>
        <taxon>Dikarya</taxon>
        <taxon>Ascomycota</taxon>
        <taxon>Pezizomycotina</taxon>
        <taxon>Eurotiomycetes</taxon>
        <taxon>Eurotiomycetidae</taxon>
        <taxon>Eurotiales</taxon>
        <taxon>Aspergillaceae</taxon>
        <taxon>Penicillium</taxon>
    </lineage>
</organism>
<dbReference type="FunFam" id="1.10.340.30:FF:000020">
    <property type="entry name" value="Pre-mRNA splicing factor, putative"/>
    <property type="match status" value="1"/>
</dbReference>
<accession>A0A1V6YEA6</accession>
<feature type="domain" description="HhH-GPD" evidence="4">
    <location>
        <begin position="688"/>
        <end position="760"/>
    </location>
</feature>
<feature type="compositionally biased region" description="Basic and acidic residues" evidence="3">
    <location>
        <begin position="67"/>
        <end position="83"/>
    </location>
</feature>
<dbReference type="GO" id="GO:0005634">
    <property type="term" value="C:nucleus"/>
    <property type="evidence" value="ECO:0007669"/>
    <property type="project" value="UniProtKB-SubCell"/>
</dbReference>
<dbReference type="GO" id="GO:0003677">
    <property type="term" value="F:DNA binding"/>
    <property type="evidence" value="ECO:0007669"/>
    <property type="project" value="InterPro"/>
</dbReference>
<evidence type="ECO:0000313" key="6">
    <source>
        <dbReference type="Proteomes" id="UP000191691"/>
    </source>
</evidence>
<evidence type="ECO:0000256" key="3">
    <source>
        <dbReference type="SAM" id="MobiDB-lite"/>
    </source>
</evidence>
<dbReference type="AlphaFoldDB" id="A0A1V6YEA6"/>
<dbReference type="OMA" id="KMMRAAQ"/>
<dbReference type="SUPFAM" id="SSF48150">
    <property type="entry name" value="DNA-glycosylase"/>
    <property type="match status" value="1"/>
</dbReference>
<evidence type="ECO:0000256" key="1">
    <source>
        <dbReference type="ARBA" id="ARBA00004123"/>
    </source>
</evidence>
<dbReference type="PANTHER" id="PTHR15074">
    <property type="entry name" value="METHYL-CPG-BINDING PROTEIN"/>
    <property type="match status" value="1"/>
</dbReference>
<feature type="compositionally biased region" description="Basic residues" evidence="3">
    <location>
        <begin position="275"/>
        <end position="285"/>
    </location>
</feature>
<evidence type="ECO:0000313" key="5">
    <source>
        <dbReference type="EMBL" id="OQE85725.1"/>
    </source>
</evidence>
<comment type="subcellular location">
    <subcellularLocation>
        <location evidence="1">Nucleus</location>
    </subcellularLocation>
</comment>
<comment type="caution">
    <text evidence="5">The sequence shown here is derived from an EMBL/GenBank/DDBJ whole genome shotgun (WGS) entry which is preliminary data.</text>
</comment>
<dbReference type="InterPro" id="IPR045138">
    <property type="entry name" value="MeCP2/MBD4"/>
</dbReference>
<dbReference type="InterPro" id="IPR011257">
    <property type="entry name" value="DNA_glycosylase"/>
</dbReference>
<proteinExistence type="predicted"/>
<dbReference type="GO" id="GO:0003824">
    <property type="term" value="F:catalytic activity"/>
    <property type="evidence" value="ECO:0007669"/>
    <property type="project" value="InterPro"/>
</dbReference>
<dbReference type="Gene3D" id="1.10.340.30">
    <property type="entry name" value="Hypothetical protein, domain 2"/>
    <property type="match status" value="1"/>
</dbReference>
<feature type="compositionally biased region" description="Basic and acidic residues" evidence="3">
    <location>
        <begin position="402"/>
        <end position="420"/>
    </location>
</feature>
<gene>
    <name evidence="5" type="ORF">PENNAL_c0023G03666</name>
</gene>
<dbReference type="InterPro" id="IPR003265">
    <property type="entry name" value="HhH-GPD_domain"/>
</dbReference>
<reference evidence="6" key="1">
    <citation type="journal article" date="2017" name="Nat. Microbiol.">
        <title>Global analysis of biosynthetic gene clusters reveals vast potential of secondary metabolite production in Penicillium species.</title>
        <authorList>
            <person name="Nielsen J.C."/>
            <person name="Grijseels S."/>
            <person name="Prigent S."/>
            <person name="Ji B."/>
            <person name="Dainat J."/>
            <person name="Nielsen K.F."/>
            <person name="Frisvad J.C."/>
            <person name="Workman M."/>
            <person name="Nielsen J."/>
        </authorList>
    </citation>
    <scope>NUCLEOTIDE SEQUENCE [LARGE SCALE GENOMIC DNA]</scope>
    <source>
        <strain evidence="6">IBT 13039</strain>
    </source>
</reference>
<feature type="region of interest" description="Disordered" evidence="3">
    <location>
        <begin position="59"/>
        <end position="111"/>
    </location>
</feature>
<dbReference type="Proteomes" id="UP000191691">
    <property type="component" value="Unassembled WGS sequence"/>
</dbReference>
<feature type="compositionally biased region" description="Basic residues" evidence="3">
    <location>
        <begin position="450"/>
        <end position="466"/>
    </location>
</feature>
<evidence type="ECO:0000259" key="4">
    <source>
        <dbReference type="Pfam" id="PF00730"/>
    </source>
</evidence>